<dbReference type="SUPFAM" id="SSF52096">
    <property type="entry name" value="ClpP/crotonase"/>
    <property type="match status" value="1"/>
</dbReference>
<reference evidence="3 4" key="1">
    <citation type="submission" date="2019-12" db="EMBL/GenBank/DDBJ databases">
        <title>Genomic-based taxomic classification of the family Erythrobacteraceae.</title>
        <authorList>
            <person name="Xu L."/>
        </authorList>
    </citation>
    <scope>NUCLEOTIDE SEQUENCE [LARGE SCALE GENOMIC DNA]</scope>
    <source>
        <strain evidence="3 4">MCCC 1A09965</strain>
    </source>
</reference>
<organism evidence="3 4">
    <name type="scientific">Qipengyuania oceanensis</name>
    <dbReference type="NCBI Taxonomy" id="1463597"/>
    <lineage>
        <taxon>Bacteria</taxon>
        <taxon>Pseudomonadati</taxon>
        <taxon>Pseudomonadota</taxon>
        <taxon>Alphaproteobacteria</taxon>
        <taxon>Sphingomonadales</taxon>
        <taxon>Erythrobacteraceae</taxon>
        <taxon>Qipengyuania</taxon>
    </lineage>
</organism>
<dbReference type="Gene3D" id="3.90.226.10">
    <property type="entry name" value="2-enoyl-CoA Hydratase, Chain A, domain 1"/>
    <property type="match status" value="1"/>
</dbReference>
<evidence type="ECO:0000256" key="1">
    <source>
        <dbReference type="SAM" id="MobiDB-lite"/>
    </source>
</evidence>
<dbReference type="InterPro" id="IPR005151">
    <property type="entry name" value="Tail-specific_protease"/>
</dbReference>
<dbReference type="Gene3D" id="2.30.42.10">
    <property type="match status" value="1"/>
</dbReference>
<dbReference type="PANTHER" id="PTHR32060">
    <property type="entry name" value="TAIL-SPECIFIC PROTEASE"/>
    <property type="match status" value="1"/>
</dbReference>
<dbReference type="InterPro" id="IPR036034">
    <property type="entry name" value="PDZ_sf"/>
</dbReference>
<name>A0A844YJ30_9SPHN</name>
<dbReference type="Proteomes" id="UP000445582">
    <property type="component" value="Unassembled WGS sequence"/>
</dbReference>
<dbReference type="RefSeq" id="WP_160676669.1">
    <property type="nucleotide sequence ID" value="NZ_WTYN01000003.1"/>
</dbReference>
<dbReference type="PANTHER" id="PTHR32060:SF30">
    <property type="entry name" value="CARBOXY-TERMINAL PROCESSING PROTEASE CTPA"/>
    <property type="match status" value="1"/>
</dbReference>
<dbReference type="CDD" id="cd07561">
    <property type="entry name" value="Peptidase_S41_CPP_like"/>
    <property type="match status" value="1"/>
</dbReference>
<dbReference type="GO" id="GO:0007165">
    <property type="term" value="P:signal transduction"/>
    <property type="evidence" value="ECO:0007669"/>
    <property type="project" value="TreeGrafter"/>
</dbReference>
<dbReference type="PROSITE" id="PS51257">
    <property type="entry name" value="PROKAR_LIPOPROTEIN"/>
    <property type="match status" value="1"/>
</dbReference>
<dbReference type="AlphaFoldDB" id="A0A844YJ30"/>
<dbReference type="GO" id="GO:0004175">
    <property type="term" value="F:endopeptidase activity"/>
    <property type="evidence" value="ECO:0007669"/>
    <property type="project" value="TreeGrafter"/>
</dbReference>
<evidence type="ECO:0000259" key="2">
    <source>
        <dbReference type="Pfam" id="PF03572"/>
    </source>
</evidence>
<dbReference type="OrthoDB" id="7168509at2"/>
<sequence length="478" mass="50328">MGIARNSLGYMLALSLAACGGVGSSGGGNTGNLGGSPSPSPSPSPTSSTCSLSARQDFVSAQLDEWYLFPTLLDRSVSKSAYNDLQNYIDALVAPARAQRRDRYFTYVTSIAESEAFRNQGANAGFGVLLTYDSVNNRVFVLDSYEGAPALGANIDRGTELLAIGTSANNLQLVSTLMANGGAQSVVNALGPSNPGVTRVLRVRDAAGVTREVSVAKAEYTLDPISNRFGVKIIQDGGKKVGYIHLRTHITPAIDDLRAAFADFAAQGVTELIVDQRYNGGGDPRVTEVFGDLMGKNLVGKEFSYTAFRESKSDNDSIALFRSAANAVGVTKVAFIGRGGTASASELLINAFIPYLGTNMALVGTNTYGKPVGQIGLDNASCDDRLWALAFRIQNANRQGDYYDGLASFVPNTCLAGDDLTVQLGDPRETSIRASLDFLAGRSCTPISGAKGTASAARNQLLQPDRPTAAQLDLPGLF</sequence>
<comment type="caution">
    <text evidence="3">The sequence shown here is derived from an EMBL/GenBank/DDBJ whole genome shotgun (WGS) entry which is preliminary data.</text>
</comment>
<dbReference type="GO" id="GO:0030288">
    <property type="term" value="C:outer membrane-bounded periplasmic space"/>
    <property type="evidence" value="ECO:0007669"/>
    <property type="project" value="TreeGrafter"/>
</dbReference>
<dbReference type="InterPro" id="IPR029045">
    <property type="entry name" value="ClpP/crotonase-like_dom_sf"/>
</dbReference>
<proteinExistence type="predicted"/>
<protein>
    <submittedName>
        <fullName evidence="3">Peptidase S41</fullName>
    </submittedName>
</protein>
<accession>A0A844YJ30</accession>
<keyword evidence="4" id="KW-1185">Reference proteome</keyword>
<dbReference type="GO" id="GO:0006508">
    <property type="term" value="P:proteolysis"/>
    <property type="evidence" value="ECO:0007669"/>
    <property type="project" value="InterPro"/>
</dbReference>
<dbReference type="Pfam" id="PF03572">
    <property type="entry name" value="Peptidase_S41"/>
    <property type="match status" value="1"/>
</dbReference>
<dbReference type="Gene3D" id="3.30.750.170">
    <property type="match status" value="1"/>
</dbReference>
<feature type="domain" description="Tail specific protease" evidence="2">
    <location>
        <begin position="240"/>
        <end position="375"/>
    </location>
</feature>
<dbReference type="GO" id="GO:0008236">
    <property type="term" value="F:serine-type peptidase activity"/>
    <property type="evidence" value="ECO:0007669"/>
    <property type="project" value="InterPro"/>
</dbReference>
<gene>
    <name evidence="3" type="ORF">GRI48_12255</name>
</gene>
<feature type="region of interest" description="Disordered" evidence="1">
    <location>
        <begin position="29"/>
        <end position="51"/>
    </location>
</feature>
<evidence type="ECO:0000313" key="4">
    <source>
        <dbReference type="Proteomes" id="UP000445582"/>
    </source>
</evidence>
<evidence type="ECO:0000313" key="3">
    <source>
        <dbReference type="EMBL" id="MXO63783.1"/>
    </source>
</evidence>
<dbReference type="EMBL" id="WTYN01000003">
    <property type="protein sequence ID" value="MXO63783.1"/>
    <property type="molecule type" value="Genomic_DNA"/>
</dbReference>